<evidence type="ECO:0000256" key="8">
    <source>
        <dbReference type="ARBA" id="ARBA00022679"/>
    </source>
</evidence>
<evidence type="ECO:0000256" key="6">
    <source>
        <dbReference type="ARBA" id="ARBA00022556"/>
    </source>
</evidence>
<sequence>MNNRAVRIAMVAGEASGDLLGAHLIAALKQRLPQVEFFGIGGPKMQALGFQSWYSQETLAVRGYAEVLRHFRKILSIRSALKRRLLANPPDIFIGVDAPDFNFGLEKPLKQNGIPCVHYVSPSIWAWRGQRIHRIGKVVSRILALFPFEPEIYEKQGIPVSYVGHPLADVLPLEDGRDEARELFGVPAQRPVFTLLPGSRQAEVQFMADAFVGAALKVIESLPDAEFFVPLATRETRLLFEAAMQRADARQLPVRLLFGHAHEAMAAADIVLVASGTATLEAALLKRPMVIVYKMAPVTYRIMRCMKGYLPYIGLPNILAGRFVVPEFIQDDATPENLAQALLNLYADRITCAGIAEVFREIHLQLRQNSAEKAAAAVLLHLPEHFLKPAVADTGHAAHAA</sequence>
<dbReference type="Pfam" id="PF02684">
    <property type="entry name" value="LpxB"/>
    <property type="match status" value="1"/>
</dbReference>
<keyword evidence="7 11" id="KW-0328">Glycosyltransferase</keyword>
<name>A0ABV4UED4_9RHOO</name>
<organism evidence="12 13">
    <name type="scientific">Dentiradicibacter hellwigii</name>
    <dbReference type="NCBI Taxonomy" id="3149053"/>
    <lineage>
        <taxon>Bacteria</taxon>
        <taxon>Pseudomonadati</taxon>
        <taxon>Pseudomonadota</taxon>
        <taxon>Betaproteobacteria</taxon>
        <taxon>Rhodocyclales</taxon>
        <taxon>Rhodocyclaceae</taxon>
        <taxon>Dentiradicibacter</taxon>
    </lineage>
</organism>
<evidence type="ECO:0000256" key="2">
    <source>
        <dbReference type="ARBA" id="ARBA00007868"/>
    </source>
</evidence>
<evidence type="ECO:0000256" key="3">
    <source>
        <dbReference type="ARBA" id="ARBA00012687"/>
    </source>
</evidence>
<evidence type="ECO:0000256" key="1">
    <source>
        <dbReference type="ARBA" id="ARBA00002056"/>
    </source>
</evidence>
<dbReference type="RefSeq" id="WP_418890636.1">
    <property type="nucleotide sequence ID" value="NZ_JBEUWX010000002.1"/>
</dbReference>
<gene>
    <name evidence="11 12" type="primary">lpxB</name>
    <name evidence="12" type="ORF">ABCS64_04100</name>
</gene>
<evidence type="ECO:0000256" key="4">
    <source>
        <dbReference type="ARBA" id="ARBA00020902"/>
    </source>
</evidence>
<comment type="function">
    <text evidence="1 11">Condensation of UDP-2,3-diacylglucosamine and 2,3-diacylglucosamine-1-phosphate to form lipid A disaccharide, a precursor of lipid A, a phosphorylated glycolipid that anchors the lipopolysaccharide to the outer membrane of the cell.</text>
</comment>
<dbReference type="HAMAP" id="MF_00392">
    <property type="entry name" value="LpxB"/>
    <property type="match status" value="1"/>
</dbReference>
<dbReference type="GO" id="GO:0008915">
    <property type="term" value="F:lipid-A-disaccharide synthase activity"/>
    <property type="evidence" value="ECO:0007669"/>
    <property type="project" value="UniProtKB-EC"/>
</dbReference>
<dbReference type="SUPFAM" id="SSF53756">
    <property type="entry name" value="UDP-Glycosyltransferase/glycogen phosphorylase"/>
    <property type="match status" value="1"/>
</dbReference>
<dbReference type="EC" id="2.4.1.182" evidence="3 11"/>
<accession>A0ABV4UED4</accession>
<dbReference type="PANTHER" id="PTHR30372:SF4">
    <property type="entry name" value="LIPID-A-DISACCHARIDE SYNTHASE, MITOCHONDRIAL-RELATED"/>
    <property type="match status" value="1"/>
</dbReference>
<dbReference type="NCBIfam" id="TIGR00215">
    <property type="entry name" value="lpxB"/>
    <property type="match status" value="1"/>
</dbReference>
<evidence type="ECO:0000256" key="11">
    <source>
        <dbReference type="HAMAP-Rule" id="MF_00392"/>
    </source>
</evidence>
<keyword evidence="13" id="KW-1185">Reference proteome</keyword>
<evidence type="ECO:0000313" key="12">
    <source>
        <dbReference type="EMBL" id="MFA9949517.1"/>
    </source>
</evidence>
<keyword evidence="5 11" id="KW-0444">Lipid biosynthesis</keyword>
<evidence type="ECO:0000256" key="7">
    <source>
        <dbReference type="ARBA" id="ARBA00022676"/>
    </source>
</evidence>
<dbReference type="EMBL" id="JBEUWX010000002">
    <property type="protein sequence ID" value="MFA9949517.1"/>
    <property type="molecule type" value="Genomic_DNA"/>
</dbReference>
<proteinExistence type="inferred from homology"/>
<comment type="similarity">
    <text evidence="2 11">Belongs to the LpxB family.</text>
</comment>
<keyword evidence="6 11" id="KW-0441">Lipid A biosynthesis</keyword>
<evidence type="ECO:0000256" key="9">
    <source>
        <dbReference type="ARBA" id="ARBA00023098"/>
    </source>
</evidence>
<keyword evidence="8 11" id="KW-0808">Transferase</keyword>
<protein>
    <recommendedName>
        <fullName evidence="4 11">Lipid-A-disaccharide synthase</fullName>
        <ecNumber evidence="3 11">2.4.1.182</ecNumber>
    </recommendedName>
</protein>
<evidence type="ECO:0000256" key="10">
    <source>
        <dbReference type="ARBA" id="ARBA00048975"/>
    </source>
</evidence>
<dbReference type="InterPro" id="IPR003835">
    <property type="entry name" value="Glyco_trans_19"/>
</dbReference>
<evidence type="ECO:0000256" key="5">
    <source>
        <dbReference type="ARBA" id="ARBA00022516"/>
    </source>
</evidence>
<comment type="catalytic activity">
    <reaction evidence="10 11">
        <text>a lipid X + a UDP-2-N,3-O-bis[(3R)-3-hydroxyacyl]-alpha-D-glucosamine = a lipid A disaccharide + UDP + H(+)</text>
        <dbReference type="Rhea" id="RHEA:67828"/>
        <dbReference type="ChEBI" id="CHEBI:15378"/>
        <dbReference type="ChEBI" id="CHEBI:58223"/>
        <dbReference type="ChEBI" id="CHEBI:137748"/>
        <dbReference type="ChEBI" id="CHEBI:176338"/>
        <dbReference type="ChEBI" id="CHEBI:176343"/>
        <dbReference type="EC" id="2.4.1.182"/>
    </reaction>
</comment>
<dbReference type="Proteomes" id="UP001574673">
    <property type="component" value="Unassembled WGS sequence"/>
</dbReference>
<dbReference type="PANTHER" id="PTHR30372">
    <property type="entry name" value="LIPID-A-DISACCHARIDE SYNTHASE"/>
    <property type="match status" value="1"/>
</dbReference>
<keyword evidence="9 11" id="KW-0443">Lipid metabolism</keyword>
<reference evidence="13" key="1">
    <citation type="submission" date="2024-06" db="EMBL/GenBank/DDBJ databases">
        <title>Radixoralia hellwigii gen. nov., sp nov., isolated from a root canal in the human oral cavity.</title>
        <authorList>
            <person name="Bartsch S."/>
            <person name="Wittmer A."/>
            <person name="Schulz A.-K."/>
            <person name="Neumann-Schaal M."/>
            <person name="Wolf J."/>
            <person name="Gronow S."/>
            <person name="Tennert C."/>
            <person name="Haecker G."/>
            <person name="Cieplik F."/>
            <person name="Al-Ahmad A."/>
        </authorList>
    </citation>
    <scope>NUCLEOTIDE SEQUENCE [LARGE SCALE GENOMIC DNA]</scope>
    <source>
        <strain evidence="13">Wk13</strain>
    </source>
</reference>
<comment type="caution">
    <text evidence="12">The sequence shown here is derived from an EMBL/GenBank/DDBJ whole genome shotgun (WGS) entry which is preliminary data.</text>
</comment>
<evidence type="ECO:0000313" key="13">
    <source>
        <dbReference type="Proteomes" id="UP001574673"/>
    </source>
</evidence>
<comment type="pathway">
    <text evidence="11">Bacterial outer membrane biogenesis; LPS lipid A biosynthesis.</text>
</comment>